<organism evidence="1 2">
    <name type="scientific">Cribrihabitans marinus</name>
    <dbReference type="NCBI Taxonomy" id="1227549"/>
    <lineage>
        <taxon>Bacteria</taxon>
        <taxon>Pseudomonadati</taxon>
        <taxon>Pseudomonadota</taxon>
        <taxon>Alphaproteobacteria</taxon>
        <taxon>Rhodobacterales</taxon>
        <taxon>Paracoccaceae</taxon>
        <taxon>Cribrihabitans</taxon>
    </lineage>
</organism>
<dbReference type="EMBL" id="FNYD01000001">
    <property type="protein sequence ID" value="SEI45520.1"/>
    <property type="molecule type" value="Genomic_DNA"/>
</dbReference>
<dbReference type="AlphaFoldDB" id="A0A1H6R183"/>
<dbReference type="Proteomes" id="UP000199379">
    <property type="component" value="Unassembled WGS sequence"/>
</dbReference>
<sequence>MGRSVTILWLVIAAAVVALGYVRLAPSDPQRWHVPPQVQADADLPGGAKRRVETGPDGLERLDMIARDWPRTKVLAGSVEQGMVTYLTRSKVIGFPDYTTVQQVGDHLEIFARLRFGGSDLGVNKARVEEWIDALQAGG</sequence>
<evidence type="ECO:0000313" key="2">
    <source>
        <dbReference type="Proteomes" id="UP000199379"/>
    </source>
</evidence>
<reference evidence="1 2" key="1">
    <citation type="submission" date="2016-10" db="EMBL/GenBank/DDBJ databases">
        <authorList>
            <person name="de Groot N.N."/>
        </authorList>
    </citation>
    <scope>NUCLEOTIDE SEQUENCE [LARGE SCALE GENOMIC DNA]</scope>
    <source>
        <strain evidence="1 2">DSM 29340</strain>
    </source>
</reference>
<evidence type="ECO:0000313" key="1">
    <source>
        <dbReference type="EMBL" id="SEI45520.1"/>
    </source>
</evidence>
<accession>A0A1H6R183</accession>
<dbReference type="InterPro" id="IPR010865">
    <property type="entry name" value="DUF1499"/>
</dbReference>
<keyword evidence="2" id="KW-1185">Reference proteome</keyword>
<proteinExistence type="predicted"/>
<evidence type="ECO:0008006" key="3">
    <source>
        <dbReference type="Google" id="ProtNLM"/>
    </source>
</evidence>
<protein>
    <recommendedName>
        <fullName evidence="3">DUF1499 domain-containing protein</fullName>
    </recommendedName>
</protein>
<dbReference type="Pfam" id="PF07386">
    <property type="entry name" value="DUF1499"/>
    <property type="match status" value="1"/>
</dbReference>
<dbReference type="STRING" id="1227549.SAMN05444007_101239"/>
<dbReference type="OrthoDB" id="8479024at2"/>
<dbReference type="RefSeq" id="WP_092361717.1">
    <property type="nucleotide sequence ID" value="NZ_BMGV01000001.1"/>
</dbReference>
<gene>
    <name evidence="1" type="ORF">SAMN05444007_101239</name>
</gene>
<name>A0A1H6R183_9RHOB</name>